<proteinExistence type="predicted"/>
<evidence type="ECO:0000313" key="2">
    <source>
        <dbReference type="Proteomes" id="UP001497444"/>
    </source>
</evidence>
<gene>
    <name evidence="1" type="ORF">CSSPJE1EN1_LOCUS208</name>
</gene>
<evidence type="ECO:0000313" key="1">
    <source>
        <dbReference type="EMBL" id="CAK9254730.1"/>
    </source>
</evidence>
<dbReference type="EMBL" id="OZ020096">
    <property type="protein sequence ID" value="CAK9254730.1"/>
    <property type="molecule type" value="Genomic_DNA"/>
</dbReference>
<name>A0ABP0VNR6_9BRYO</name>
<organism evidence="1 2">
    <name type="scientific">Sphagnum jensenii</name>
    <dbReference type="NCBI Taxonomy" id="128206"/>
    <lineage>
        <taxon>Eukaryota</taxon>
        <taxon>Viridiplantae</taxon>
        <taxon>Streptophyta</taxon>
        <taxon>Embryophyta</taxon>
        <taxon>Bryophyta</taxon>
        <taxon>Sphagnophytina</taxon>
        <taxon>Sphagnopsida</taxon>
        <taxon>Sphagnales</taxon>
        <taxon>Sphagnaceae</taxon>
        <taxon>Sphagnum</taxon>
    </lineage>
</organism>
<dbReference type="Proteomes" id="UP001497444">
    <property type="component" value="Chromosome 1"/>
</dbReference>
<dbReference type="PANTHER" id="PTHR47162:SF10">
    <property type="entry name" value="METHYL-CPG-BINDING DOMAIN-CONTAINING PROTEIN 9 ISOFORM X1"/>
    <property type="match status" value="1"/>
</dbReference>
<sequence>MNWRHKKRQRVVVGVFMPEKQCVKKKEDLLSLAISSSPSLSCSSICDGREQSSCSSQGSEFGGDLPANEVTWPELAHQYLVTLIQVKKSGYPSGLRPEERKRFIRCLQRDGGVLFGAAATVVAVESDAQEIVTNKFEHISELEGLKNPSRQQQQQTSAAAPNCCSLRSSTCNSTSPAAAATAHGLQYCQSKM</sequence>
<protein>
    <submittedName>
        <fullName evidence="1">Uncharacterized protein</fullName>
    </submittedName>
</protein>
<keyword evidence="2" id="KW-1185">Reference proteome</keyword>
<accession>A0ABP0VNR6</accession>
<dbReference type="PANTHER" id="PTHR47162">
    <property type="entry name" value="OS02G0192300 PROTEIN"/>
    <property type="match status" value="1"/>
</dbReference>
<reference evidence="1 2" key="1">
    <citation type="submission" date="2024-02" db="EMBL/GenBank/DDBJ databases">
        <authorList>
            <consortium name="ELIXIR-Norway"/>
            <consortium name="Elixir Norway"/>
        </authorList>
    </citation>
    <scope>NUCLEOTIDE SEQUENCE [LARGE SCALE GENOMIC DNA]</scope>
</reference>